<dbReference type="InterPro" id="IPR013780">
    <property type="entry name" value="Glyco_hydro_b"/>
</dbReference>
<name>A0A9W7ACT6_9STRA</name>
<dbReference type="GO" id="GO:0030246">
    <property type="term" value="F:carbohydrate binding"/>
    <property type="evidence" value="ECO:0007669"/>
    <property type="project" value="InterPro"/>
</dbReference>
<keyword evidence="2" id="KW-0326">Glycosidase</keyword>
<evidence type="ECO:0000256" key="1">
    <source>
        <dbReference type="ARBA" id="ARBA00007806"/>
    </source>
</evidence>
<feature type="compositionally biased region" description="Polar residues" evidence="3">
    <location>
        <begin position="1"/>
        <end position="14"/>
    </location>
</feature>
<evidence type="ECO:0000256" key="3">
    <source>
        <dbReference type="SAM" id="MobiDB-lite"/>
    </source>
</evidence>
<protein>
    <recommendedName>
        <fullName evidence="9">Alpha-glucosidase</fullName>
    </recommendedName>
</protein>
<keyword evidence="2" id="KW-0378">Hydrolase</keyword>
<dbReference type="InterPro" id="IPR000322">
    <property type="entry name" value="Glyco_hydro_31_TIM"/>
</dbReference>
<comment type="similarity">
    <text evidence="1 2">Belongs to the glycosyl hydrolase 31 family.</text>
</comment>
<evidence type="ECO:0008006" key="9">
    <source>
        <dbReference type="Google" id="ProtNLM"/>
    </source>
</evidence>
<feature type="domain" description="Glycosyl hydrolase family 31 C-terminal" evidence="6">
    <location>
        <begin position="633"/>
        <end position="720"/>
    </location>
</feature>
<dbReference type="SUPFAM" id="SSF74650">
    <property type="entry name" value="Galactose mutarotase-like"/>
    <property type="match status" value="1"/>
</dbReference>
<dbReference type="PANTHER" id="PTHR22762:SF165">
    <property type="entry name" value="PUTATIVE (AFU_ORTHOLOGUE AFUA_1G06560)-RELATED"/>
    <property type="match status" value="1"/>
</dbReference>
<feature type="region of interest" description="Disordered" evidence="3">
    <location>
        <begin position="53"/>
        <end position="73"/>
    </location>
</feature>
<dbReference type="InterPro" id="IPR011013">
    <property type="entry name" value="Gal_mutarotase_sf_dom"/>
</dbReference>
<proteinExistence type="inferred from homology"/>
<organism evidence="7 8">
    <name type="scientific">Triparma laevis f. inornata</name>
    <dbReference type="NCBI Taxonomy" id="1714386"/>
    <lineage>
        <taxon>Eukaryota</taxon>
        <taxon>Sar</taxon>
        <taxon>Stramenopiles</taxon>
        <taxon>Ochrophyta</taxon>
        <taxon>Bolidophyceae</taxon>
        <taxon>Parmales</taxon>
        <taxon>Triparmaceae</taxon>
        <taxon>Triparma</taxon>
    </lineage>
</organism>
<dbReference type="Gene3D" id="2.60.40.1760">
    <property type="entry name" value="glycosyl hydrolase (family 31)"/>
    <property type="match status" value="1"/>
</dbReference>
<dbReference type="SUPFAM" id="SSF51011">
    <property type="entry name" value="Glycosyl hydrolase domain"/>
    <property type="match status" value="1"/>
</dbReference>
<evidence type="ECO:0000259" key="5">
    <source>
        <dbReference type="Pfam" id="PF13802"/>
    </source>
</evidence>
<evidence type="ECO:0000259" key="4">
    <source>
        <dbReference type="Pfam" id="PF01055"/>
    </source>
</evidence>
<dbReference type="EMBL" id="BLQM01000138">
    <property type="protein sequence ID" value="GMH68281.1"/>
    <property type="molecule type" value="Genomic_DNA"/>
</dbReference>
<dbReference type="PANTHER" id="PTHR22762">
    <property type="entry name" value="ALPHA-GLUCOSIDASE"/>
    <property type="match status" value="1"/>
</dbReference>
<dbReference type="Pfam" id="PF01055">
    <property type="entry name" value="Glyco_hydro_31_2nd"/>
    <property type="match status" value="1"/>
</dbReference>
<dbReference type="InterPro" id="IPR025887">
    <property type="entry name" value="Glyco_hydro_31_N_dom"/>
</dbReference>
<dbReference type="GO" id="GO:0005975">
    <property type="term" value="P:carbohydrate metabolic process"/>
    <property type="evidence" value="ECO:0007669"/>
    <property type="project" value="InterPro"/>
</dbReference>
<reference evidence="8" key="1">
    <citation type="journal article" date="2023" name="Commun. Biol.">
        <title>Genome analysis of Parmales, the sister group of diatoms, reveals the evolutionary specialization of diatoms from phago-mixotrophs to photoautotrophs.</title>
        <authorList>
            <person name="Ban H."/>
            <person name="Sato S."/>
            <person name="Yoshikawa S."/>
            <person name="Yamada K."/>
            <person name="Nakamura Y."/>
            <person name="Ichinomiya M."/>
            <person name="Sato N."/>
            <person name="Blanc-Mathieu R."/>
            <person name="Endo H."/>
            <person name="Kuwata A."/>
            <person name="Ogata H."/>
        </authorList>
    </citation>
    <scope>NUCLEOTIDE SEQUENCE [LARGE SCALE GENOMIC DNA]</scope>
</reference>
<dbReference type="SUPFAM" id="SSF51445">
    <property type="entry name" value="(Trans)glycosidases"/>
    <property type="match status" value="1"/>
</dbReference>
<comment type="caution">
    <text evidence="7">The sequence shown here is derived from an EMBL/GenBank/DDBJ whole genome shotgun (WGS) entry which is preliminary data.</text>
</comment>
<feature type="region of interest" description="Disordered" evidence="3">
    <location>
        <begin position="1"/>
        <end position="36"/>
    </location>
</feature>
<dbReference type="Gene3D" id="3.20.20.80">
    <property type="entry name" value="Glycosidases"/>
    <property type="match status" value="1"/>
</dbReference>
<dbReference type="Pfam" id="PF21365">
    <property type="entry name" value="Glyco_hydro_31_3rd"/>
    <property type="match status" value="1"/>
</dbReference>
<accession>A0A9W7ACT6</accession>
<feature type="domain" description="Glycoside hydrolase family 31 TIM barrel" evidence="4">
    <location>
        <begin position="293"/>
        <end position="611"/>
    </location>
</feature>
<dbReference type="InterPro" id="IPR048395">
    <property type="entry name" value="Glyco_hydro_31_C"/>
</dbReference>
<dbReference type="AlphaFoldDB" id="A0A9W7ACT6"/>
<gene>
    <name evidence="7" type="ORF">TL16_g04891</name>
</gene>
<feature type="domain" description="Glycoside hydrolase family 31 N-terminal" evidence="5">
    <location>
        <begin position="36"/>
        <end position="238"/>
    </location>
</feature>
<dbReference type="Gene3D" id="2.60.40.1180">
    <property type="entry name" value="Golgi alpha-mannosidase II"/>
    <property type="match status" value="1"/>
</dbReference>
<feature type="compositionally biased region" description="Low complexity" evidence="3">
    <location>
        <begin position="17"/>
        <end position="36"/>
    </location>
</feature>
<dbReference type="Proteomes" id="UP001162640">
    <property type="component" value="Unassembled WGS sequence"/>
</dbReference>
<evidence type="ECO:0000256" key="2">
    <source>
        <dbReference type="RuleBase" id="RU361185"/>
    </source>
</evidence>
<sequence>MTSKTTPFTCSSPPQITPTSLTYTQTPPSTPTQNSTLTVRFVFENCVRVTYLPTGTRQNPNTHSTNFDSQSPTPLQGYDRDEVLNNPNVASALTGKVTIRGSENNDMTISSDSLKVSTHIDPTSSHFSLKFYQASDSSLITSDYHTSAYTSTGEAVSHAQTLNPAMEYHVGLGDSPGRTNRTSTKIFIKNIDSMGYTCSPEGSGKPLYKQWPIYSCYNAETSTYYMVYYDTGSRGSFDLGYENSTFKGISKRVEFECGDLEYYFISGKSFQELNNTLAKILGKPACPTYRSVAGYNASSMMYADCDDIVKTLKEFNDKAKSENVEVDGFYLSSGYTTHNKTRCVFNWDLPKVSNDPKLVFKNNEGVIANVKPWLLECHPLFEELKQKGGFVRNQNGTPVFEQCWSGGPNTSLPGCLVDFTTKAGYDFWVSKAREQLVNFGCTAIWVDNNEYECDGSSICGDGENTIRIGFIRPSQTLLMAQASLQALEGVEDKLVVTRAGGPGIQRYAGITWTGDNRTSWSTLQWNTAQHSSLGVSGFPGVASDIGGFAGPRPDKELFIRWCQSAQFTSRFTIHSWNDDGTITEVWSYDDSVTDTVRRIINMRKKFGPTLFGLFKSAAGEGGEDAKRVLGGVGVPVTRPLLYHFPNDPNCLADTPEDDFDYAEQDFHLKDVASCDFLLGKNLLVCPIYRKGCEYRRCYLPSNGPDKEPNAWLDLKKEMNGEDMGQDAEANVSVHLSSSTKDLAPDINCDLGNCMPPIFMLGNSGVALQNVGDPFVIMFITDKTKPAEAMGWYPEFGWLLVQYDVTTDAFVAFAEKEVTVAIIKHGETKLGVKVEAQIKEFN</sequence>
<evidence type="ECO:0000313" key="8">
    <source>
        <dbReference type="Proteomes" id="UP001162640"/>
    </source>
</evidence>
<evidence type="ECO:0000259" key="6">
    <source>
        <dbReference type="Pfam" id="PF21365"/>
    </source>
</evidence>
<dbReference type="Pfam" id="PF13802">
    <property type="entry name" value="Gal_mutarotas_2"/>
    <property type="match status" value="1"/>
</dbReference>
<evidence type="ECO:0000313" key="7">
    <source>
        <dbReference type="EMBL" id="GMH68281.1"/>
    </source>
</evidence>
<dbReference type="InterPro" id="IPR017853">
    <property type="entry name" value="GH"/>
</dbReference>
<dbReference type="GO" id="GO:0004553">
    <property type="term" value="F:hydrolase activity, hydrolyzing O-glycosyl compounds"/>
    <property type="evidence" value="ECO:0007669"/>
    <property type="project" value="InterPro"/>
</dbReference>